<dbReference type="Pfam" id="PF01494">
    <property type="entry name" value="FAD_binding_3"/>
    <property type="match status" value="1"/>
</dbReference>
<evidence type="ECO:0000313" key="10">
    <source>
        <dbReference type="Proteomes" id="UP000293360"/>
    </source>
</evidence>
<gene>
    <name evidence="9" type="ORF">DL764_010057</name>
</gene>
<feature type="transmembrane region" description="Helical" evidence="7">
    <location>
        <begin position="708"/>
        <end position="729"/>
    </location>
</feature>
<evidence type="ECO:0000256" key="1">
    <source>
        <dbReference type="ARBA" id="ARBA00001974"/>
    </source>
</evidence>
<evidence type="ECO:0000256" key="4">
    <source>
        <dbReference type="ARBA" id="ARBA00022630"/>
    </source>
</evidence>
<keyword evidence="6" id="KW-0560">Oxidoreductase</keyword>
<dbReference type="EMBL" id="QJNU01001142">
    <property type="protein sequence ID" value="RYO79060.1"/>
    <property type="molecule type" value="Genomic_DNA"/>
</dbReference>
<feature type="transmembrane region" description="Helical" evidence="7">
    <location>
        <begin position="645"/>
        <end position="665"/>
    </location>
</feature>
<feature type="transmembrane region" description="Helical" evidence="7">
    <location>
        <begin position="487"/>
        <end position="506"/>
    </location>
</feature>
<evidence type="ECO:0000256" key="2">
    <source>
        <dbReference type="ARBA" id="ARBA00005179"/>
    </source>
</evidence>
<keyword evidence="7" id="KW-0812">Transmembrane</keyword>
<keyword evidence="7" id="KW-0472">Membrane</keyword>
<dbReference type="STRING" id="155417.A0A4Q4SWE3"/>
<comment type="similarity">
    <text evidence="3">Belongs to the paxM FAD-dependent monooxygenase family.</text>
</comment>
<dbReference type="InterPro" id="IPR050562">
    <property type="entry name" value="FAD_mOase_fung"/>
</dbReference>
<name>A0A4Q4SWE3_9PEZI</name>
<comment type="pathway">
    <text evidence="2">Secondary metabolite biosynthesis.</text>
</comment>
<feature type="domain" description="FAD-binding" evidence="8">
    <location>
        <begin position="6"/>
        <end position="338"/>
    </location>
</feature>
<feature type="transmembrane region" description="Helical" evidence="7">
    <location>
        <begin position="596"/>
        <end position="616"/>
    </location>
</feature>
<evidence type="ECO:0000256" key="7">
    <source>
        <dbReference type="SAM" id="Phobius"/>
    </source>
</evidence>
<dbReference type="PANTHER" id="PTHR47356:SF2">
    <property type="entry name" value="FAD-BINDING DOMAIN-CONTAINING PROTEIN-RELATED"/>
    <property type="match status" value="1"/>
</dbReference>
<feature type="transmembrane region" description="Helical" evidence="7">
    <location>
        <begin position="6"/>
        <end position="26"/>
    </location>
</feature>
<organism evidence="9 10">
    <name type="scientific">Monosporascus ibericus</name>
    <dbReference type="NCBI Taxonomy" id="155417"/>
    <lineage>
        <taxon>Eukaryota</taxon>
        <taxon>Fungi</taxon>
        <taxon>Dikarya</taxon>
        <taxon>Ascomycota</taxon>
        <taxon>Pezizomycotina</taxon>
        <taxon>Sordariomycetes</taxon>
        <taxon>Xylariomycetidae</taxon>
        <taxon>Xylariales</taxon>
        <taxon>Xylariales incertae sedis</taxon>
        <taxon>Monosporascus</taxon>
    </lineage>
</organism>
<dbReference type="PANTHER" id="PTHR47356">
    <property type="entry name" value="FAD-DEPENDENT MONOOXYGENASE ASQG-RELATED"/>
    <property type="match status" value="1"/>
</dbReference>
<comment type="caution">
    <text evidence="9">The sequence shown here is derived from an EMBL/GenBank/DDBJ whole genome shotgun (WGS) entry which is preliminary data.</text>
</comment>
<dbReference type="InterPro" id="IPR036188">
    <property type="entry name" value="FAD/NAD-bd_sf"/>
</dbReference>
<keyword evidence="4" id="KW-0285">Flavoprotein</keyword>
<dbReference type="Proteomes" id="UP000293360">
    <property type="component" value="Unassembled WGS sequence"/>
</dbReference>
<feature type="transmembrane region" description="Helical" evidence="7">
    <location>
        <begin position="677"/>
        <end position="696"/>
    </location>
</feature>
<dbReference type="AlphaFoldDB" id="A0A4Q4SWE3"/>
<reference evidence="9 10" key="1">
    <citation type="submission" date="2018-06" db="EMBL/GenBank/DDBJ databases">
        <title>Complete Genomes of Monosporascus.</title>
        <authorList>
            <person name="Robinson A.J."/>
            <person name="Natvig D.O."/>
        </authorList>
    </citation>
    <scope>NUCLEOTIDE SEQUENCE [LARGE SCALE GENOMIC DNA]</scope>
    <source>
        <strain evidence="9 10">CBS 110550</strain>
    </source>
</reference>
<keyword evidence="7" id="KW-1133">Transmembrane helix</keyword>
<evidence type="ECO:0000256" key="5">
    <source>
        <dbReference type="ARBA" id="ARBA00022827"/>
    </source>
</evidence>
<sequence length="757" mass="84093">MAASFKVLIIGGGIAGLSLAIMLEAYGFEYELLEKHADVAPKLGAGVGLTPNGARILDQIGVWDEMCMHASPVDSGTALSPQGQTVIFNPHMGEWLERLFGYKIHFLSRHDCLRILFNKIQRRSSVHLLQEVVKIETDGIAGRAHVETKDGSVYTGDIVVGADGVRSNVRRQLWQLADAEKPGYIPKQDMTGIKSFYTAVIGVARNPGLHEGGSARAYNHHRSYFFQEGRKGSGEFYWWLCAKNEETKTGIIPKLSNEVKQRLLDRYADDQIGDNLTLGSLSQKSIYSTVIPLQEFVLQKCFYKNIVLIGDTFHKLHPVAGQGANSAIEESAFIADILRDLRERNALHDRIALEQALSEFQSERFVRTTALREDANLVQRMESLDNPVMKLMALYIVPRLPFVVAFLPQLGCSFTPARHLKYLPPPKAGLCPFSQDMKAHIRPRSVLATASWVISLILAAFFPYLLSRYVAAENDSFTRDDFAQLSHVAQLYLSIMAVPISGIWVIESYKASSLISPFTSALMWILASNYWGWEKTVPFYLCLHVLASQSVGHYYMPQTMTDLGAAKSLLPALLLIYWIPAIRVRSDFHGPTGNAWVWHIAHCVLPVAVFLGSIALKTVSNVPKGVDVVFSNIDLPYQQRFQKTIVGFASAVHITLGLKYGRILLDGGVDVLSLSAMRSLASLSVVMMVWCFYSAWEVRRIKATSASVVYAWMTILLSTIFSGPAATLASTCSWSKTELAKATSYQHEEHPMTAKGH</sequence>
<feature type="transmembrane region" description="Helical" evidence="7">
    <location>
        <begin position="513"/>
        <end position="531"/>
    </location>
</feature>
<dbReference type="GO" id="GO:0071949">
    <property type="term" value="F:FAD binding"/>
    <property type="evidence" value="ECO:0007669"/>
    <property type="project" value="InterPro"/>
</dbReference>
<evidence type="ECO:0000259" key="8">
    <source>
        <dbReference type="Pfam" id="PF01494"/>
    </source>
</evidence>
<feature type="transmembrane region" description="Helical" evidence="7">
    <location>
        <begin position="446"/>
        <end position="467"/>
    </location>
</feature>
<accession>A0A4Q4SWE3</accession>
<comment type="cofactor">
    <cofactor evidence="1">
        <name>FAD</name>
        <dbReference type="ChEBI" id="CHEBI:57692"/>
    </cofactor>
</comment>
<dbReference type="PRINTS" id="PR00420">
    <property type="entry name" value="RNGMNOXGNASE"/>
</dbReference>
<dbReference type="GO" id="GO:0004497">
    <property type="term" value="F:monooxygenase activity"/>
    <property type="evidence" value="ECO:0007669"/>
    <property type="project" value="InterPro"/>
</dbReference>
<dbReference type="InterPro" id="IPR002938">
    <property type="entry name" value="FAD-bd"/>
</dbReference>
<evidence type="ECO:0000256" key="6">
    <source>
        <dbReference type="ARBA" id="ARBA00023002"/>
    </source>
</evidence>
<keyword evidence="10" id="KW-1185">Reference proteome</keyword>
<protein>
    <recommendedName>
        <fullName evidence="8">FAD-binding domain-containing protein</fullName>
    </recommendedName>
</protein>
<dbReference type="Gene3D" id="3.50.50.60">
    <property type="entry name" value="FAD/NAD(P)-binding domain"/>
    <property type="match status" value="1"/>
</dbReference>
<evidence type="ECO:0000313" key="9">
    <source>
        <dbReference type="EMBL" id="RYO79060.1"/>
    </source>
</evidence>
<proteinExistence type="inferred from homology"/>
<dbReference type="OrthoDB" id="10029326at2759"/>
<keyword evidence="5" id="KW-0274">FAD</keyword>
<feature type="transmembrane region" description="Helical" evidence="7">
    <location>
        <begin position="568"/>
        <end position="584"/>
    </location>
</feature>
<dbReference type="SUPFAM" id="SSF51905">
    <property type="entry name" value="FAD/NAD(P)-binding domain"/>
    <property type="match status" value="1"/>
</dbReference>
<evidence type="ECO:0000256" key="3">
    <source>
        <dbReference type="ARBA" id="ARBA00007992"/>
    </source>
</evidence>